<dbReference type="InterPro" id="IPR050248">
    <property type="entry name" value="Polysacc_deacetylase_ArnD"/>
</dbReference>
<feature type="region of interest" description="Disordered" evidence="3">
    <location>
        <begin position="85"/>
        <end position="109"/>
    </location>
</feature>
<comment type="caution">
    <text evidence="5">The sequence shown here is derived from an EMBL/GenBank/DDBJ whole genome shotgun (WGS) entry which is preliminary data.</text>
</comment>
<dbReference type="PANTHER" id="PTHR10587">
    <property type="entry name" value="GLYCOSYL TRANSFERASE-RELATED"/>
    <property type="match status" value="1"/>
</dbReference>
<evidence type="ECO:0000256" key="1">
    <source>
        <dbReference type="ARBA" id="ARBA00022723"/>
    </source>
</evidence>
<keyword evidence="1" id="KW-0479">Metal-binding</keyword>
<gene>
    <name evidence="5" type="ORF">ENT43_02235</name>
</gene>
<dbReference type="InterPro" id="IPR002509">
    <property type="entry name" value="NODB_dom"/>
</dbReference>
<dbReference type="AlphaFoldDB" id="A0A7C4R4Z6"/>
<dbReference type="CDD" id="cd10917">
    <property type="entry name" value="CE4_NodB_like_6s_7s"/>
    <property type="match status" value="1"/>
</dbReference>
<feature type="domain" description="NodB homology" evidence="4">
    <location>
        <begin position="122"/>
        <end position="300"/>
    </location>
</feature>
<dbReference type="GO" id="GO:0016020">
    <property type="term" value="C:membrane"/>
    <property type="evidence" value="ECO:0007669"/>
    <property type="project" value="TreeGrafter"/>
</dbReference>
<evidence type="ECO:0000256" key="3">
    <source>
        <dbReference type="SAM" id="MobiDB-lite"/>
    </source>
</evidence>
<keyword evidence="2" id="KW-0378">Hydrolase</keyword>
<dbReference type="GO" id="GO:0046872">
    <property type="term" value="F:metal ion binding"/>
    <property type="evidence" value="ECO:0007669"/>
    <property type="project" value="UniProtKB-KW"/>
</dbReference>
<reference evidence="5" key="1">
    <citation type="journal article" date="2020" name="mSystems">
        <title>Genome- and Community-Level Interaction Insights into Carbon Utilization and Element Cycling Functions of Hydrothermarchaeota in Hydrothermal Sediment.</title>
        <authorList>
            <person name="Zhou Z."/>
            <person name="Liu Y."/>
            <person name="Xu W."/>
            <person name="Pan J."/>
            <person name="Luo Z.H."/>
            <person name="Li M."/>
        </authorList>
    </citation>
    <scope>NUCLEOTIDE SEQUENCE [LARGE SCALE GENOMIC DNA]</scope>
    <source>
        <strain evidence="5">SpSt-579</strain>
    </source>
</reference>
<dbReference type="PROSITE" id="PS51677">
    <property type="entry name" value="NODB"/>
    <property type="match status" value="1"/>
</dbReference>
<proteinExistence type="predicted"/>
<dbReference type="Pfam" id="PF01522">
    <property type="entry name" value="Polysacc_deac_1"/>
    <property type="match status" value="1"/>
</dbReference>
<dbReference type="InterPro" id="IPR011330">
    <property type="entry name" value="Glyco_hydro/deAcase_b/a-brl"/>
</dbReference>
<dbReference type="Gene3D" id="3.20.20.370">
    <property type="entry name" value="Glycoside hydrolase/deacetylase"/>
    <property type="match status" value="1"/>
</dbReference>
<evidence type="ECO:0000313" key="5">
    <source>
        <dbReference type="EMBL" id="HGT71058.1"/>
    </source>
</evidence>
<dbReference type="GO" id="GO:0016810">
    <property type="term" value="F:hydrolase activity, acting on carbon-nitrogen (but not peptide) bonds"/>
    <property type="evidence" value="ECO:0007669"/>
    <property type="project" value="InterPro"/>
</dbReference>
<sequence>MKKKRFAVFFILLGAFLALLFFQEKMISGNEKQEKIQIVKVEEVGGLEEEGDKKELEEIRLKTFLSFEDKLKAFGYENEEDFLKEEKDKEKNEKNGDGNFDKKEENKIPEVKPEIKKEIPSLYIALTFDDGPFGGTTTRVLDSLKKESVKATFFVVGSMVKANPAIAKRIVNEGHEIGNHSWSHPFMARCNSGTIFAQLQKTQSVIRDITGANPVVFRPPYGSVNNNVTKIARDKFGLSTIIWDLDTRDWRSPGSSVVTSRVLKGAKNGLIVLMHDSKKGTTQAVPDIIRGLKEKGYTMVTVSELLEIKKQNNLTKNSKVKK</sequence>
<dbReference type="EMBL" id="DSYQ01000008">
    <property type="protein sequence ID" value="HGT71058.1"/>
    <property type="molecule type" value="Genomic_DNA"/>
</dbReference>
<accession>A0A7C4R4Z6</accession>
<name>A0A7C4R4Z6_UNCC3</name>
<evidence type="ECO:0000256" key="2">
    <source>
        <dbReference type="ARBA" id="ARBA00022801"/>
    </source>
</evidence>
<dbReference type="PANTHER" id="PTHR10587:SF133">
    <property type="entry name" value="CHITIN DEACETYLASE 1-RELATED"/>
    <property type="match status" value="1"/>
</dbReference>
<dbReference type="SUPFAM" id="SSF88713">
    <property type="entry name" value="Glycoside hydrolase/deacetylase"/>
    <property type="match status" value="1"/>
</dbReference>
<dbReference type="GO" id="GO:0005975">
    <property type="term" value="P:carbohydrate metabolic process"/>
    <property type="evidence" value="ECO:0007669"/>
    <property type="project" value="InterPro"/>
</dbReference>
<evidence type="ECO:0000259" key="4">
    <source>
        <dbReference type="PROSITE" id="PS51677"/>
    </source>
</evidence>
<organism evidence="5">
    <name type="scientific">candidate division CPR3 bacterium</name>
    <dbReference type="NCBI Taxonomy" id="2268181"/>
    <lineage>
        <taxon>Bacteria</taxon>
        <taxon>Bacteria division CPR3</taxon>
    </lineage>
</organism>
<protein>
    <submittedName>
        <fullName evidence="5">Polysaccharide deacetylase family protein</fullName>
    </submittedName>
</protein>